<sequence>MSEVRYCPLCGKPINGNEDFCEDCHDHMEHQYATDFLEATPAPLYDITKDYKPEEEDVEEEDDTEFEKDEERPLIEPKKKKGLSKRVIYLIILCLVLVAAGVFVGIKMYQQKQFEEQELKFWNSCVEENTPVAYSKYLVTYQHGKFAEEANKRIRDIRKAEADNWEKLKKSSDINAFYTYISENPKTPYMSQIRNIMDSLSWLSTVKDNTADAYKAYLENVKLENVSGQHVEEAKEHYAYLSSISVVEGAALANVKLSINDFYKKLSQNNQKDLLKEFASSVFYYTQQMTSTDVVAQITKERKDNKIKKVTYTPVEESIYAKKDNKGSFFIELAVKSETSYNIRKKKDETHTSNLVMELDSTRLVRSIKVKG</sequence>
<dbReference type="EMBL" id="SOML01000014">
    <property type="protein sequence ID" value="TFD93108.1"/>
    <property type="molecule type" value="Genomic_DNA"/>
</dbReference>
<keyword evidence="2" id="KW-1133">Transmembrane helix</keyword>
<keyword evidence="4" id="KW-1185">Reference proteome</keyword>
<evidence type="ECO:0000313" key="4">
    <source>
        <dbReference type="Proteomes" id="UP000297861"/>
    </source>
</evidence>
<feature type="transmembrane region" description="Helical" evidence="2">
    <location>
        <begin position="87"/>
        <end position="109"/>
    </location>
</feature>
<keyword evidence="2" id="KW-0812">Transmembrane</keyword>
<proteinExistence type="predicted"/>
<keyword evidence="2" id="KW-0472">Membrane</keyword>
<dbReference type="Proteomes" id="UP000297861">
    <property type="component" value="Unassembled WGS sequence"/>
</dbReference>
<feature type="region of interest" description="Disordered" evidence="1">
    <location>
        <begin position="52"/>
        <end position="72"/>
    </location>
</feature>
<dbReference type="OrthoDB" id="1078822at2"/>
<reference evidence="3 4" key="1">
    <citation type="submission" date="2019-03" db="EMBL/GenBank/DDBJ databases">
        <title>San Antonio Military Medical Center submission to MRSN (WRAIR), pending publication.</title>
        <authorList>
            <person name="Blyth D.M."/>
            <person name="Mccarthy S.L."/>
            <person name="Schall S.E."/>
            <person name="Stam J.A."/>
            <person name="Ong A.C."/>
            <person name="Mcgann P.T."/>
        </authorList>
    </citation>
    <scope>NUCLEOTIDE SEQUENCE [LARGE SCALE GENOMIC DNA]</scope>
    <source>
        <strain evidence="3 4">MRSN571793</strain>
    </source>
</reference>
<dbReference type="STRING" id="1121485.GCA_000426485_00727"/>
<accession>A0A4Y8KUX1</accession>
<gene>
    <name evidence="3" type="ORF">E2605_17600</name>
</gene>
<name>A0A4Y8KUX1_9BACT</name>
<dbReference type="RefSeq" id="WP_035332344.1">
    <property type="nucleotide sequence ID" value="NZ_JAWZLG010000015.1"/>
</dbReference>
<feature type="compositionally biased region" description="Acidic residues" evidence="1">
    <location>
        <begin position="53"/>
        <end position="68"/>
    </location>
</feature>
<evidence type="ECO:0000256" key="2">
    <source>
        <dbReference type="SAM" id="Phobius"/>
    </source>
</evidence>
<evidence type="ECO:0000256" key="1">
    <source>
        <dbReference type="SAM" id="MobiDB-lite"/>
    </source>
</evidence>
<comment type="caution">
    <text evidence="3">The sequence shown here is derived from an EMBL/GenBank/DDBJ whole genome shotgun (WGS) entry which is preliminary data.</text>
</comment>
<protein>
    <submittedName>
        <fullName evidence="3">Uncharacterized protein</fullName>
    </submittedName>
</protein>
<dbReference type="AlphaFoldDB" id="A0A4Y8KUX1"/>
<evidence type="ECO:0000313" key="3">
    <source>
        <dbReference type="EMBL" id="TFD93108.1"/>
    </source>
</evidence>
<organism evidence="3 4">
    <name type="scientific">Dysgonomonas capnocytophagoides</name>
    <dbReference type="NCBI Taxonomy" id="45254"/>
    <lineage>
        <taxon>Bacteria</taxon>
        <taxon>Pseudomonadati</taxon>
        <taxon>Bacteroidota</taxon>
        <taxon>Bacteroidia</taxon>
        <taxon>Bacteroidales</taxon>
        <taxon>Dysgonomonadaceae</taxon>
        <taxon>Dysgonomonas</taxon>
    </lineage>
</organism>